<reference evidence="1 2" key="1">
    <citation type="journal article" date="2015" name="Int. J. Syst. Evol. Microbiol.">
        <title>Carboxylicivirga linearis sp. nov., isolated from a sea cucumber culture pond.</title>
        <authorList>
            <person name="Wang F.Q."/>
            <person name="Zhou Y.X."/>
            <person name="Lin X.Z."/>
            <person name="Chen G.J."/>
            <person name="Du Z.J."/>
        </authorList>
    </citation>
    <scope>NUCLEOTIDE SEQUENCE [LARGE SCALE GENOMIC DNA]</scope>
    <source>
        <strain evidence="1 2">FB218</strain>
    </source>
</reference>
<name>A0ABS5JU30_9BACT</name>
<evidence type="ECO:0000313" key="2">
    <source>
        <dbReference type="Proteomes" id="UP000708576"/>
    </source>
</evidence>
<keyword evidence="2" id="KW-1185">Reference proteome</keyword>
<dbReference type="EMBL" id="JAGUCO010000005">
    <property type="protein sequence ID" value="MBS2098406.1"/>
    <property type="molecule type" value="Genomic_DNA"/>
</dbReference>
<sequence>MRKKKHHFIPKFILRNFSVDNGIFQYRHDSGKIFKSSIEDAFAKKDLNTIVDNNKEEHTNLIEDTYDKYFEHPASLSIQKILNDIEKIPPSGKDFSADDFLTLLRFTILSNLRTPYTMAATHHATRVSAYGIVLLKYFMDFGTVNFPEEMDIDKGMLFGHLEDFDESTRLLADLKLTLYYHRLPDCYFIIPDQFAVISSPNNCKFSDPDLKIYLPMSSNVVVCFERIERAFSKGTCEIDKNFIEKINLYFLNNSYDSVGCQNKAYLTEFIRRYKNKFTPLTKFNPYKGFSKIKQQIQFEIISKLALNNSNIDIEKGFYTHLNNKHEFKILNESEFQAEVHKLKSTININKRITLL</sequence>
<gene>
    <name evidence="1" type="ORF">KEM10_08955</name>
</gene>
<proteinExistence type="predicted"/>
<organism evidence="1 2">
    <name type="scientific">Carboxylicivirga linearis</name>
    <dbReference type="NCBI Taxonomy" id="1628157"/>
    <lineage>
        <taxon>Bacteria</taxon>
        <taxon>Pseudomonadati</taxon>
        <taxon>Bacteroidota</taxon>
        <taxon>Bacteroidia</taxon>
        <taxon>Marinilabiliales</taxon>
        <taxon>Marinilabiliaceae</taxon>
        <taxon>Carboxylicivirga</taxon>
    </lineage>
</organism>
<comment type="caution">
    <text evidence="1">The sequence shown here is derived from an EMBL/GenBank/DDBJ whole genome shotgun (WGS) entry which is preliminary data.</text>
</comment>
<dbReference type="InterPro" id="IPR025332">
    <property type="entry name" value="DUF4238"/>
</dbReference>
<dbReference type="Pfam" id="PF14022">
    <property type="entry name" value="DUF4238"/>
    <property type="match status" value="1"/>
</dbReference>
<accession>A0ABS5JU30</accession>
<protein>
    <submittedName>
        <fullName evidence="1">DUF4238 domain-containing protein</fullName>
    </submittedName>
</protein>
<dbReference type="Proteomes" id="UP000708576">
    <property type="component" value="Unassembled WGS sequence"/>
</dbReference>
<evidence type="ECO:0000313" key="1">
    <source>
        <dbReference type="EMBL" id="MBS2098406.1"/>
    </source>
</evidence>
<dbReference type="RefSeq" id="WP_212215652.1">
    <property type="nucleotide sequence ID" value="NZ_JAGUCO010000005.1"/>
</dbReference>